<dbReference type="GO" id="GO:0006310">
    <property type="term" value="P:DNA recombination"/>
    <property type="evidence" value="ECO:0007669"/>
    <property type="project" value="UniProtKB-KW"/>
</dbReference>
<evidence type="ECO:0000313" key="3">
    <source>
        <dbReference type="EMBL" id="QHE63974.1"/>
    </source>
</evidence>
<evidence type="ECO:0000313" key="4">
    <source>
        <dbReference type="Proteomes" id="UP000465062"/>
    </source>
</evidence>
<proteinExistence type="predicted"/>
<name>A0A6I6ULJ9_9BACI</name>
<keyword evidence="3" id="KW-0614">Plasmid</keyword>
<protein>
    <submittedName>
        <fullName evidence="3">Tyrosine-type recombinase/integrase</fullName>
    </submittedName>
</protein>
<dbReference type="Proteomes" id="UP000465062">
    <property type="component" value="Plasmid p6"/>
</dbReference>
<dbReference type="PANTHER" id="PTHR30349:SF82">
    <property type="entry name" value="INTEGRASE_RECOMBINASE YOEC-RELATED"/>
    <property type="match status" value="1"/>
</dbReference>
<dbReference type="SUPFAM" id="SSF56349">
    <property type="entry name" value="DNA breaking-rejoining enzymes"/>
    <property type="match status" value="1"/>
</dbReference>
<dbReference type="CDD" id="cd01192">
    <property type="entry name" value="INT_C_like_3"/>
    <property type="match status" value="1"/>
</dbReference>
<geneLocation type="plasmid" evidence="3 4">
    <name>p6</name>
</geneLocation>
<dbReference type="Pfam" id="PF00589">
    <property type="entry name" value="Phage_integrase"/>
    <property type="match status" value="1"/>
</dbReference>
<dbReference type="RefSeq" id="WP_159363397.1">
    <property type="nucleotide sequence ID" value="NZ_CP047395.1"/>
</dbReference>
<sequence length="180" mass="21451">MNIVQPIRDKETLIEIKEYLKESSHRNYILFSIGINTGLRISDILNLKVRDVEGWYITIRTKKRNKPVRIKMPKILKKELREYIEDKPRHEYLIRSRKGKNKPITRSMAYKILNQVAREFALESIGCHSLRKTYGYMFYKQFKDVAALQEMFNHADPKYTLRYIGINQDNLDSMMSKFGL</sequence>
<organism evidence="3 4">
    <name type="scientific">Rossellomorea vietnamensis</name>
    <dbReference type="NCBI Taxonomy" id="218284"/>
    <lineage>
        <taxon>Bacteria</taxon>
        <taxon>Bacillati</taxon>
        <taxon>Bacillota</taxon>
        <taxon>Bacilli</taxon>
        <taxon>Bacillales</taxon>
        <taxon>Bacillaceae</taxon>
        <taxon>Rossellomorea</taxon>
    </lineage>
</organism>
<keyword evidence="1" id="KW-0233">DNA recombination</keyword>
<dbReference type="AlphaFoldDB" id="A0A6I6ULJ9"/>
<feature type="domain" description="Tyr recombinase" evidence="2">
    <location>
        <begin position="6"/>
        <end position="176"/>
    </location>
</feature>
<dbReference type="EMBL" id="CP047395">
    <property type="protein sequence ID" value="QHE63974.1"/>
    <property type="molecule type" value="Genomic_DNA"/>
</dbReference>
<dbReference type="PANTHER" id="PTHR30349">
    <property type="entry name" value="PHAGE INTEGRASE-RELATED"/>
    <property type="match status" value="1"/>
</dbReference>
<reference evidence="3 4" key="1">
    <citation type="submission" date="2019-06" db="EMBL/GenBank/DDBJ databases">
        <title>An operon consisting of a P-type ATPase gene and a transcriptional regular gene given the different cadmium resistance in Bacillus vietamensis 151-6 and Bacillus marisflavi 151-25.</title>
        <authorList>
            <person name="Yu X."/>
        </authorList>
    </citation>
    <scope>NUCLEOTIDE SEQUENCE [LARGE SCALE GENOMIC DNA]</scope>
    <source>
        <strain evidence="3 4">151-6</strain>
        <plasmid evidence="3 4">p6</plasmid>
    </source>
</reference>
<dbReference type="PROSITE" id="PS51898">
    <property type="entry name" value="TYR_RECOMBINASE"/>
    <property type="match status" value="1"/>
</dbReference>
<dbReference type="KEGG" id="bvq:FHE72_23575"/>
<evidence type="ECO:0000256" key="1">
    <source>
        <dbReference type="ARBA" id="ARBA00023172"/>
    </source>
</evidence>
<dbReference type="GO" id="GO:0015074">
    <property type="term" value="P:DNA integration"/>
    <property type="evidence" value="ECO:0007669"/>
    <property type="project" value="InterPro"/>
</dbReference>
<evidence type="ECO:0000259" key="2">
    <source>
        <dbReference type="PROSITE" id="PS51898"/>
    </source>
</evidence>
<dbReference type="InterPro" id="IPR011010">
    <property type="entry name" value="DNA_brk_join_enz"/>
</dbReference>
<dbReference type="InterPro" id="IPR050090">
    <property type="entry name" value="Tyrosine_recombinase_XerCD"/>
</dbReference>
<dbReference type="InterPro" id="IPR013762">
    <property type="entry name" value="Integrase-like_cat_sf"/>
</dbReference>
<dbReference type="GO" id="GO:0003677">
    <property type="term" value="F:DNA binding"/>
    <property type="evidence" value="ECO:0007669"/>
    <property type="project" value="InterPro"/>
</dbReference>
<dbReference type="InterPro" id="IPR002104">
    <property type="entry name" value="Integrase_catalytic"/>
</dbReference>
<dbReference type="Gene3D" id="1.10.443.10">
    <property type="entry name" value="Intergrase catalytic core"/>
    <property type="match status" value="1"/>
</dbReference>
<accession>A0A6I6ULJ9</accession>
<gene>
    <name evidence="3" type="ORF">FHE72_23575</name>
</gene>